<protein>
    <submittedName>
        <fullName evidence="2">Uncharacterized protein</fullName>
    </submittedName>
</protein>
<sequence>MHARLLMGHAVVGCRQAAFPSLVQMSLALGSDGGVRLTACLFALPALASVFFFVLSSLSRVLTSGKGTMFPLGFRHLPPLIPPPPLSLSLTEPPFNSSAASFLALDPALTRHSLSTSSASLSLFLLCRCPWPRRSLLLPLLAFLLLSFTPTAPTPQPTPLPHSHFCPPSPCARAVRQRRCPAAARHPWLREPVRGRSPSWTLHSS</sequence>
<keyword evidence="1" id="KW-0472">Membrane</keyword>
<gene>
    <name evidence="2" type="ORF">PVAP13_7NG445832</name>
</gene>
<accession>A0A8T0Q7K6</accession>
<comment type="caution">
    <text evidence="2">The sequence shown here is derived from an EMBL/GenBank/DDBJ whole genome shotgun (WGS) entry which is preliminary data.</text>
</comment>
<evidence type="ECO:0000313" key="3">
    <source>
        <dbReference type="Proteomes" id="UP000823388"/>
    </source>
</evidence>
<feature type="transmembrane region" description="Helical" evidence="1">
    <location>
        <begin position="33"/>
        <end position="55"/>
    </location>
</feature>
<keyword evidence="1" id="KW-1133">Transmembrane helix</keyword>
<evidence type="ECO:0000313" key="2">
    <source>
        <dbReference type="EMBL" id="KAG2569880.1"/>
    </source>
</evidence>
<dbReference type="AlphaFoldDB" id="A0A8T0Q7K6"/>
<proteinExistence type="predicted"/>
<dbReference type="Proteomes" id="UP000823388">
    <property type="component" value="Chromosome 7N"/>
</dbReference>
<keyword evidence="3" id="KW-1185">Reference proteome</keyword>
<organism evidence="2 3">
    <name type="scientific">Panicum virgatum</name>
    <name type="common">Blackwell switchgrass</name>
    <dbReference type="NCBI Taxonomy" id="38727"/>
    <lineage>
        <taxon>Eukaryota</taxon>
        <taxon>Viridiplantae</taxon>
        <taxon>Streptophyta</taxon>
        <taxon>Embryophyta</taxon>
        <taxon>Tracheophyta</taxon>
        <taxon>Spermatophyta</taxon>
        <taxon>Magnoliopsida</taxon>
        <taxon>Liliopsida</taxon>
        <taxon>Poales</taxon>
        <taxon>Poaceae</taxon>
        <taxon>PACMAD clade</taxon>
        <taxon>Panicoideae</taxon>
        <taxon>Panicodae</taxon>
        <taxon>Paniceae</taxon>
        <taxon>Panicinae</taxon>
        <taxon>Panicum</taxon>
        <taxon>Panicum sect. Hiantes</taxon>
    </lineage>
</organism>
<reference evidence="2" key="1">
    <citation type="submission" date="2020-05" db="EMBL/GenBank/DDBJ databases">
        <title>WGS assembly of Panicum virgatum.</title>
        <authorList>
            <person name="Lovell J.T."/>
            <person name="Jenkins J."/>
            <person name="Shu S."/>
            <person name="Juenger T.E."/>
            <person name="Schmutz J."/>
        </authorList>
    </citation>
    <scope>NUCLEOTIDE SEQUENCE</scope>
    <source>
        <strain evidence="2">AP13</strain>
    </source>
</reference>
<name>A0A8T0Q7K6_PANVG</name>
<evidence type="ECO:0000256" key="1">
    <source>
        <dbReference type="SAM" id="Phobius"/>
    </source>
</evidence>
<keyword evidence="1" id="KW-0812">Transmembrane</keyword>
<dbReference type="EMBL" id="CM029050">
    <property type="protein sequence ID" value="KAG2569880.1"/>
    <property type="molecule type" value="Genomic_DNA"/>
</dbReference>